<dbReference type="EnsemblProtists" id="EOD36706">
    <property type="protein sequence ID" value="EOD36706"/>
    <property type="gene ID" value="EMIHUDRAFT_200863"/>
</dbReference>
<keyword evidence="10" id="KW-1185">Reference proteome</keyword>
<name>A0A0D3KLS1_EMIH1</name>
<keyword evidence="6 8" id="KW-0472">Membrane</keyword>
<sequence>METVGPRGICQELAAEAFGVFLIIAFGAGVVATGDVKGASVDEGAWAQGAYMNQIWGMGVALAVLATFDITGAQLNPAVTLFAAVFGGFPICKVLPYIIAQTIGGFLGAIVVMANFVLPYLGTDDESKYLTNYYCTSSSLPTLNALATEVTATALLLIVICSCTTGSTPAYKPMVAAWVGTGVYSIGNSFGVLTGYAMNPARDLGPRIAYWGLLTFTGDEDALATAGFTGTSYFWIPIAGPLIGGLVGGALFKIFLQPVTKAAK</sequence>
<dbReference type="Pfam" id="PF00230">
    <property type="entry name" value="MIP"/>
    <property type="match status" value="1"/>
</dbReference>
<comment type="subcellular location">
    <subcellularLocation>
        <location evidence="1">Membrane</location>
        <topology evidence="1">Multi-pass membrane protein</topology>
    </subcellularLocation>
</comment>
<dbReference type="InterPro" id="IPR023271">
    <property type="entry name" value="Aquaporin-like"/>
</dbReference>
<dbReference type="InterPro" id="IPR022357">
    <property type="entry name" value="MIP_CS"/>
</dbReference>
<organism evidence="9 10">
    <name type="scientific">Emiliania huxleyi (strain CCMP1516)</name>
    <dbReference type="NCBI Taxonomy" id="280463"/>
    <lineage>
        <taxon>Eukaryota</taxon>
        <taxon>Haptista</taxon>
        <taxon>Haptophyta</taxon>
        <taxon>Prymnesiophyceae</taxon>
        <taxon>Isochrysidales</taxon>
        <taxon>Noelaerhabdaceae</taxon>
        <taxon>Emiliania</taxon>
    </lineage>
</organism>
<evidence type="ECO:0000313" key="9">
    <source>
        <dbReference type="EnsemblProtists" id="EOD36706"/>
    </source>
</evidence>
<reference evidence="10" key="1">
    <citation type="journal article" date="2013" name="Nature">
        <title>Pan genome of the phytoplankton Emiliania underpins its global distribution.</title>
        <authorList>
            <person name="Read B.A."/>
            <person name="Kegel J."/>
            <person name="Klute M.J."/>
            <person name="Kuo A."/>
            <person name="Lefebvre S.C."/>
            <person name="Maumus F."/>
            <person name="Mayer C."/>
            <person name="Miller J."/>
            <person name="Monier A."/>
            <person name="Salamov A."/>
            <person name="Young J."/>
            <person name="Aguilar M."/>
            <person name="Claverie J.M."/>
            <person name="Frickenhaus S."/>
            <person name="Gonzalez K."/>
            <person name="Herman E.K."/>
            <person name="Lin Y.C."/>
            <person name="Napier J."/>
            <person name="Ogata H."/>
            <person name="Sarno A.F."/>
            <person name="Shmutz J."/>
            <person name="Schroeder D."/>
            <person name="de Vargas C."/>
            <person name="Verret F."/>
            <person name="von Dassow P."/>
            <person name="Valentin K."/>
            <person name="Van de Peer Y."/>
            <person name="Wheeler G."/>
            <person name="Dacks J.B."/>
            <person name="Delwiche C.F."/>
            <person name="Dyhrman S.T."/>
            <person name="Glockner G."/>
            <person name="John U."/>
            <person name="Richards T."/>
            <person name="Worden A.Z."/>
            <person name="Zhang X."/>
            <person name="Grigoriev I.V."/>
            <person name="Allen A.E."/>
            <person name="Bidle K."/>
            <person name="Borodovsky M."/>
            <person name="Bowler C."/>
            <person name="Brownlee C."/>
            <person name="Cock J.M."/>
            <person name="Elias M."/>
            <person name="Gladyshev V.N."/>
            <person name="Groth M."/>
            <person name="Guda C."/>
            <person name="Hadaegh A."/>
            <person name="Iglesias-Rodriguez M.D."/>
            <person name="Jenkins J."/>
            <person name="Jones B.M."/>
            <person name="Lawson T."/>
            <person name="Leese F."/>
            <person name="Lindquist E."/>
            <person name="Lobanov A."/>
            <person name="Lomsadze A."/>
            <person name="Malik S.B."/>
            <person name="Marsh M.E."/>
            <person name="Mackinder L."/>
            <person name="Mock T."/>
            <person name="Mueller-Roeber B."/>
            <person name="Pagarete A."/>
            <person name="Parker M."/>
            <person name="Probert I."/>
            <person name="Quesneville H."/>
            <person name="Raines C."/>
            <person name="Rensing S.A."/>
            <person name="Riano-Pachon D.M."/>
            <person name="Richier S."/>
            <person name="Rokitta S."/>
            <person name="Shiraiwa Y."/>
            <person name="Soanes D.M."/>
            <person name="van der Giezen M."/>
            <person name="Wahlund T.M."/>
            <person name="Williams B."/>
            <person name="Wilson W."/>
            <person name="Wolfe G."/>
            <person name="Wurch L.L."/>
        </authorList>
    </citation>
    <scope>NUCLEOTIDE SEQUENCE</scope>
</reference>
<proteinExistence type="inferred from homology"/>
<dbReference type="InterPro" id="IPR000425">
    <property type="entry name" value="MIP"/>
</dbReference>
<feature type="transmembrane region" description="Helical" evidence="8">
    <location>
        <begin position="79"/>
        <end position="99"/>
    </location>
</feature>
<evidence type="ECO:0000256" key="6">
    <source>
        <dbReference type="ARBA" id="ARBA00023136"/>
    </source>
</evidence>
<dbReference type="Gene3D" id="1.20.1080.10">
    <property type="entry name" value="Glycerol uptake facilitator protein"/>
    <property type="match status" value="1"/>
</dbReference>
<evidence type="ECO:0000256" key="7">
    <source>
        <dbReference type="RuleBase" id="RU000477"/>
    </source>
</evidence>
<accession>A0A0D3KLS1</accession>
<evidence type="ECO:0000256" key="8">
    <source>
        <dbReference type="SAM" id="Phobius"/>
    </source>
</evidence>
<evidence type="ECO:0000256" key="2">
    <source>
        <dbReference type="ARBA" id="ARBA00006175"/>
    </source>
</evidence>
<feature type="transmembrane region" description="Helical" evidence="8">
    <location>
        <begin position="175"/>
        <end position="198"/>
    </location>
</feature>
<dbReference type="RefSeq" id="XP_005789135.1">
    <property type="nucleotide sequence ID" value="XM_005789078.1"/>
</dbReference>
<evidence type="ECO:0000256" key="1">
    <source>
        <dbReference type="ARBA" id="ARBA00004141"/>
    </source>
</evidence>
<evidence type="ECO:0008006" key="11">
    <source>
        <dbReference type="Google" id="ProtNLM"/>
    </source>
</evidence>
<dbReference type="PaxDb" id="2903-EOD36706"/>
<dbReference type="SUPFAM" id="SSF81338">
    <property type="entry name" value="Aquaporin-like"/>
    <property type="match status" value="1"/>
</dbReference>
<dbReference type="PRINTS" id="PR00783">
    <property type="entry name" value="MINTRINSICP"/>
</dbReference>
<keyword evidence="5 8" id="KW-1133">Transmembrane helix</keyword>
<evidence type="ECO:0000256" key="5">
    <source>
        <dbReference type="ARBA" id="ARBA00022989"/>
    </source>
</evidence>
<comment type="similarity">
    <text evidence="2 7">Belongs to the MIP/aquaporin (TC 1.A.8) family.</text>
</comment>
<dbReference type="GO" id="GO:0015250">
    <property type="term" value="F:water channel activity"/>
    <property type="evidence" value="ECO:0007669"/>
    <property type="project" value="TreeGrafter"/>
</dbReference>
<dbReference type="Proteomes" id="UP000013827">
    <property type="component" value="Unassembled WGS sequence"/>
</dbReference>
<evidence type="ECO:0000256" key="4">
    <source>
        <dbReference type="ARBA" id="ARBA00022692"/>
    </source>
</evidence>
<dbReference type="eggNOG" id="KOG0224">
    <property type="taxonomic scope" value="Eukaryota"/>
</dbReference>
<dbReference type="PANTHER" id="PTHR43829">
    <property type="entry name" value="AQUAPORIN OR AQUAGLYCEROPORIN RELATED"/>
    <property type="match status" value="1"/>
</dbReference>
<feature type="transmembrane region" description="Helical" evidence="8">
    <location>
        <begin position="13"/>
        <end position="34"/>
    </location>
</feature>
<keyword evidence="3 7" id="KW-0813">Transport</keyword>
<dbReference type="PANTHER" id="PTHR43829:SF9">
    <property type="entry name" value="AQUAPORIN-9"/>
    <property type="match status" value="1"/>
</dbReference>
<feature type="transmembrane region" description="Helical" evidence="8">
    <location>
        <begin position="143"/>
        <end position="163"/>
    </location>
</feature>
<feature type="transmembrane region" description="Helical" evidence="8">
    <location>
        <begin position="106"/>
        <end position="123"/>
    </location>
</feature>
<reference evidence="9" key="2">
    <citation type="submission" date="2024-10" db="UniProtKB">
        <authorList>
            <consortium name="EnsemblProtists"/>
        </authorList>
    </citation>
    <scope>IDENTIFICATION</scope>
</reference>
<dbReference type="OMA" id="GAGVECQ"/>
<evidence type="ECO:0000313" key="10">
    <source>
        <dbReference type="Proteomes" id="UP000013827"/>
    </source>
</evidence>
<keyword evidence="4 7" id="KW-0812">Transmembrane</keyword>
<evidence type="ECO:0000256" key="3">
    <source>
        <dbReference type="ARBA" id="ARBA00022448"/>
    </source>
</evidence>
<dbReference type="AlphaFoldDB" id="A0A0D3KLS1"/>
<dbReference type="PROSITE" id="PS00221">
    <property type="entry name" value="MIP"/>
    <property type="match status" value="1"/>
</dbReference>
<feature type="transmembrane region" description="Helical" evidence="8">
    <location>
        <begin position="233"/>
        <end position="256"/>
    </location>
</feature>
<dbReference type="STRING" id="2903.R1FM58"/>
<dbReference type="HOGENOM" id="CLU_020019_9_2_1"/>
<dbReference type="InterPro" id="IPR050363">
    <property type="entry name" value="MIP/Aquaporin"/>
</dbReference>
<protein>
    <recommendedName>
        <fullName evidence="11">Aquaporin</fullName>
    </recommendedName>
</protein>
<dbReference type="GeneID" id="17281976"/>
<dbReference type="GO" id="GO:0005886">
    <property type="term" value="C:plasma membrane"/>
    <property type="evidence" value="ECO:0007669"/>
    <property type="project" value="TreeGrafter"/>
</dbReference>
<dbReference type="KEGG" id="ehx:EMIHUDRAFT_200863"/>
<dbReference type="GO" id="GO:0015254">
    <property type="term" value="F:glycerol channel activity"/>
    <property type="evidence" value="ECO:0007669"/>
    <property type="project" value="TreeGrafter"/>
</dbReference>